<dbReference type="AlphaFoldDB" id="A0A4R4WT20"/>
<dbReference type="RefSeq" id="WP_132323073.1">
    <property type="nucleotide sequence ID" value="NZ_SMKR01000099.1"/>
</dbReference>
<proteinExistence type="predicted"/>
<protein>
    <recommendedName>
        <fullName evidence="3">Resolvase/invertase-type recombinase catalytic domain-containing protein</fullName>
    </recommendedName>
</protein>
<comment type="caution">
    <text evidence="1">The sequence shown here is derived from an EMBL/GenBank/DDBJ whole genome shotgun (WGS) entry which is preliminary data.</text>
</comment>
<keyword evidence="2" id="KW-1185">Reference proteome</keyword>
<accession>A0A4R4WT20</accession>
<dbReference type="OrthoDB" id="3831033at2"/>
<dbReference type="EMBL" id="SMKR01000099">
    <property type="protein sequence ID" value="TDD20763.1"/>
    <property type="molecule type" value="Genomic_DNA"/>
</dbReference>
<name>A0A4R4WT20_9ACTN</name>
<evidence type="ECO:0000313" key="2">
    <source>
        <dbReference type="Proteomes" id="UP000295172"/>
    </source>
</evidence>
<evidence type="ECO:0000313" key="1">
    <source>
        <dbReference type="EMBL" id="TDD20763.1"/>
    </source>
</evidence>
<evidence type="ECO:0008006" key="3">
    <source>
        <dbReference type="Google" id="ProtNLM"/>
    </source>
</evidence>
<gene>
    <name evidence="1" type="ORF">E1218_21925</name>
</gene>
<sequence>MTDYTRPLLLGYARRDLYLSDQHVARLKAELTKFAAVEGFAMGSTYVEHRESAPAAFNAMVDSIHRYELTAVVIPDWRHLALIGDPERIKQEFERVTGARFMLYDPGP</sequence>
<reference evidence="1 2" key="1">
    <citation type="submission" date="2019-02" db="EMBL/GenBank/DDBJ databases">
        <title>Draft genome sequences of novel Actinobacteria.</title>
        <authorList>
            <person name="Sahin N."/>
            <person name="Ay H."/>
            <person name="Saygin H."/>
        </authorList>
    </citation>
    <scope>NUCLEOTIDE SEQUENCE [LARGE SCALE GENOMIC DNA]</scope>
    <source>
        <strain evidence="1 2">16K104</strain>
    </source>
</reference>
<dbReference type="Proteomes" id="UP000295172">
    <property type="component" value="Unassembled WGS sequence"/>
</dbReference>
<organism evidence="1 2">
    <name type="scientific">Kribbella turkmenica</name>
    <dbReference type="NCBI Taxonomy" id="2530375"/>
    <lineage>
        <taxon>Bacteria</taxon>
        <taxon>Bacillati</taxon>
        <taxon>Actinomycetota</taxon>
        <taxon>Actinomycetes</taxon>
        <taxon>Propionibacteriales</taxon>
        <taxon>Kribbellaceae</taxon>
        <taxon>Kribbella</taxon>
    </lineage>
</organism>